<dbReference type="RefSeq" id="WP_129620135.1">
    <property type="nucleotide sequence ID" value="NZ_LR214950.1"/>
</dbReference>
<dbReference type="GO" id="GO:0016052">
    <property type="term" value="P:carbohydrate catabolic process"/>
    <property type="evidence" value="ECO:0007669"/>
    <property type="project" value="TreeGrafter"/>
</dbReference>
<dbReference type="InterPro" id="IPR018120">
    <property type="entry name" value="Glyco_hydro_1_AS"/>
</dbReference>
<dbReference type="PANTHER" id="PTHR10353">
    <property type="entry name" value="GLYCOSYL HYDROLASE"/>
    <property type="match status" value="1"/>
</dbReference>
<comment type="similarity">
    <text evidence="1 5">Belongs to the glycosyl hydrolase 1 family.</text>
</comment>
<evidence type="ECO:0000256" key="3">
    <source>
        <dbReference type="ARBA" id="ARBA00023295"/>
    </source>
</evidence>
<dbReference type="PANTHER" id="PTHR10353:SF122">
    <property type="entry name" value="6-PHOSPHO-BETA-GLUCOSIDASE ASCB-RELATED"/>
    <property type="match status" value="1"/>
</dbReference>
<organism evidence="6 7">
    <name type="scientific">Mycoplasmopsis gallinacea</name>
    <dbReference type="NCBI Taxonomy" id="29556"/>
    <lineage>
        <taxon>Bacteria</taxon>
        <taxon>Bacillati</taxon>
        <taxon>Mycoplasmatota</taxon>
        <taxon>Mycoplasmoidales</taxon>
        <taxon>Metamycoplasmataceae</taxon>
        <taxon>Mycoplasmopsis</taxon>
    </lineage>
</organism>
<gene>
    <name evidence="6" type="primary">bglA</name>
    <name evidence="6" type="ORF">NCTC10183_00220</name>
</gene>
<dbReference type="EC" id="3.2.1.86" evidence="6"/>
<dbReference type="InterPro" id="IPR001360">
    <property type="entry name" value="Glyco_hydro_1"/>
</dbReference>
<dbReference type="GO" id="GO:0008706">
    <property type="term" value="F:6-phospho-beta-glucosidase activity"/>
    <property type="evidence" value="ECO:0007669"/>
    <property type="project" value="UniProtKB-EC"/>
</dbReference>
<reference evidence="6 7" key="1">
    <citation type="submission" date="2019-01" db="EMBL/GenBank/DDBJ databases">
        <authorList>
            <consortium name="Pathogen Informatics"/>
        </authorList>
    </citation>
    <scope>NUCLEOTIDE SEQUENCE [LARGE SCALE GENOMIC DNA]</scope>
    <source>
        <strain evidence="6 7">NCTC10183</strain>
    </source>
</reference>
<evidence type="ECO:0000313" key="6">
    <source>
        <dbReference type="EMBL" id="VEU58469.1"/>
    </source>
</evidence>
<dbReference type="Proteomes" id="UP000290568">
    <property type="component" value="Chromosome"/>
</dbReference>
<evidence type="ECO:0000313" key="7">
    <source>
        <dbReference type="Proteomes" id="UP000290568"/>
    </source>
</evidence>
<feature type="active site" description="Nucleophile" evidence="4">
    <location>
        <position position="381"/>
    </location>
</feature>
<evidence type="ECO:0000256" key="2">
    <source>
        <dbReference type="ARBA" id="ARBA00022801"/>
    </source>
</evidence>
<evidence type="ECO:0000256" key="4">
    <source>
        <dbReference type="PROSITE-ProRule" id="PRU10055"/>
    </source>
</evidence>
<dbReference type="GO" id="GO:0005829">
    <property type="term" value="C:cytosol"/>
    <property type="evidence" value="ECO:0007669"/>
    <property type="project" value="TreeGrafter"/>
</dbReference>
<dbReference type="Pfam" id="PF00232">
    <property type="entry name" value="Glyco_hydro_1"/>
    <property type="match status" value="1"/>
</dbReference>
<accession>A0A449A2J9</accession>
<proteinExistence type="inferred from homology"/>
<dbReference type="EMBL" id="LR214950">
    <property type="protein sequence ID" value="VEU58469.1"/>
    <property type="molecule type" value="Genomic_DNA"/>
</dbReference>
<keyword evidence="7" id="KW-1185">Reference proteome</keyword>
<keyword evidence="2 6" id="KW-0378">Hydrolase</keyword>
<evidence type="ECO:0000256" key="5">
    <source>
        <dbReference type="RuleBase" id="RU003690"/>
    </source>
</evidence>
<dbReference type="PROSITE" id="PS00572">
    <property type="entry name" value="GLYCOSYL_HYDROL_F1_1"/>
    <property type="match status" value="1"/>
</dbReference>
<dbReference type="PRINTS" id="PR00131">
    <property type="entry name" value="GLHYDRLASE1"/>
</dbReference>
<dbReference type="InterPro" id="IPR017853">
    <property type="entry name" value="GH"/>
</dbReference>
<evidence type="ECO:0000256" key="1">
    <source>
        <dbReference type="ARBA" id="ARBA00010838"/>
    </source>
</evidence>
<dbReference type="AlphaFoldDB" id="A0A449A2J9"/>
<keyword evidence="3 6" id="KW-0326">Glycosidase</keyword>
<dbReference type="OrthoDB" id="391810at2"/>
<dbReference type="Gene3D" id="3.20.20.80">
    <property type="entry name" value="Glycosidases"/>
    <property type="match status" value="1"/>
</dbReference>
<dbReference type="SUPFAM" id="SSF51445">
    <property type="entry name" value="(Trans)glycosidases"/>
    <property type="match status" value="1"/>
</dbReference>
<dbReference type="FunFam" id="3.20.20.80:FF:000004">
    <property type="entry name" value="Beta-glucosidase 6-phospho-beta-glucosidase"/>
    <property type="match status" value="1"/>
</dbReference>
<name>A0A449A2J9_9BACT</name>
<protein>
    <submittedName>
        <fullName evidence="6">6-phospho-beta-glucosidase BglA</fullName>
        <ecNumber evidence="6">3.2.1.86</ecNumber>
    </submittedName>
</protein>
<sequence>MSKFPKNFFWGGATAANQLEGFYNHGGKGLSVTDALTGGDVDKPRRVTYIRDENEFYPNADAVKHYQFYKEDIALLAKMGFKCYRFSIAWSRIFPNGDDAFPNEEGLQFYDLLLDELIKYRIEPIVTISHYEMPLNLALKYNGFKNRKTIKFFENYVRVIFERYKDKVKYWITFNEVNMPLLHPLGSFLSLGIIDKNANGISMNEWNVNLQTKLQALHHQFVASAIATKIAHKEYPNFKIGCMLLMSTKYPYNCNPANVLAAQEKMNYGIYYAADVLVRGAYPYFAKKYWKDNGITLNITKEDLELLKEGTVDYFSFSYYSTSVEDITGMADKSKGGNFEFGLKNPYLKSSDWGWQIDSEGLRYTLNELYARYQIPLFVSENGLGAIDVKNEDNTIDDDYRIAYLAKHVKAMEDALSDGVDLFGYTMWGCIDLVSATTGEFAKRYGFVYVDRHDDGSGDFARYPKKSFYWYKDLIENS</sequence>